<reference evidence="4" key="2">
    <citation type="submission" date="2018-07" db="EMBL/GenBank/DDBJ databases">
        <authorList>
            <consortium name="PulseNet: The National Subtyping Network for Foodborne Disease Surveillance"/>
            <person name="Tarr C.L."/>
            <person name="Trees E."/>
            <person name="Katz L.S."/>
            <person name="Carleton-Romer H.A."/>
            <person name="Stroika S."/>
            <person name="Kucerova Z."/>
            <person name="Roache K.F."/>
            <person name="Sabol A.L."/>
            <person name="Besser J."/>
            <person name="Gerner-Smidt P."/>
        </authorList>
    </citation>
    <scope>NUCLEOTIDE SEQUENCE</scope>
    <source>
        <strain evidence="4">PNUSAS007864</strain>
    </source>
</reference>
<name>A0A5W8H0F7_SALET</name>
<feature type="domain" description="Bro-N" evidence="2">
    <location>
        <begin position="3"/>
        <end position="123"/>
    </location>
</feature>
<dbReference type="EMBL" id="AALMOO010000013">
    <property type="protein sequence ID" value="EDB1723479.1"/>
    <property type="molecule type" value="Genomic_DNA"/>
</dbReference>
<dbReference type="InterPro" id="IPR003497">
    <property type="entry name" value="BRO_N_domain"/>
</dbReference>
<dbReference type="SMART" id="SM01040">
    <property type="entry name" value="Bro-N"/>
    <property type="match status" value="1"/>
</dbReference>
<keyword evidence="1" id="KW-0175">Coiled coil</keyword>
<gene>
    <name evidence="4" type="ORF">B2I54_23665</name>
    <name evidence="3" type="ORF">DRA11_18180</name>
    <name evidence="5" type="ORF">F9O61_14935</name>
</gene>
<comment type="caution">
    <text evidence="3">The sequence shown here is derived from an EMBL/GenBank/DDBJ whole genome shotgun (WGS) entry which is preliminary data.</text>
</comment>
<feature type="coiled-coil region" evidence="1">
    <location>
        <begin position="140"/>
        <end position="177"/>
    </location>
</feature>
<evidence type="ECO:0000313" key="4">
    <source>
        <dbReference type="EMBL" id="ECT8607154.1"/>
    </source>
</evidence>
<evidence type="ECO:0000256" key="1">
    <source>
        <dbReference type="SAM" id="Coils"/>
    </source>
</evidence>
<dbReference type="AlphaFoldDB" id="A0A5W8H0F7"/>
<evidence type="ECO:0000313" key="5">
    <source>
        <dbReference type="EMBL" id="EDB1723479.1"/>
    </source>
</evidence>
<dbReference type="EMBL" id="AAKOCP010000024">
    <property type="protein sequence ID" value="ECT8607154.1"/>
    <property type="molecule type" value="Genomic_DNA"/>
</dbReference>
<accession>A0A5W8H0F7</accession>
<sequence>MQKNLLQLCYEGECGENYIRSMNEKGQLFVSLSDVLKTLSAENRKLDGKTSQSLITVLKAVIKTLDPDEFRNVPLIVDGETISETFLTEPGLYRVLAQDTTAAGKKFQRWLFHSVLPSIREFGVYPPPPKQERSELSAFANSLQQTVQALVMEIERREELESRVNQVELKVNSLESLRDLSKFRSVPQRLLELGLEGYSVEEIWQWCEKLRSETGAEKIKCPSGININTCYPLALVDEAITLYQKVIEARIRL</sequence>
<protein>
    <recommendedName>
        <fullName evidence="2">Bro-N domain-containing protein</fullName>
    </recommendedName>
</protein>
<organism evidence="3">
    <name type="scientific">Salmonella enterica subsp. enterica serovar Stanley</name>
    <dbReference type="NCBI Taxonomy" id="192953"/>
    <lineage>
        <taxon>Bacteria</taxon>
        <taxon>Pseudomonadati</taxon>
        <taxon>Pseudomonadota</taxon>
        <taxon>Gammaproteobacteria</taxon>
        <taxon>Enterobacterales</taxon>
        <taxon>Enterobacteriaceae</taxon>
        <taxon>Salmonella</taxon>
    </lineage>
</organism>
<evidence type="ECO:0000259" key="2">
    <source>
        <dbReference type="PROSITE" id="PS51750"/>
    </source>
</evidence>
<dbReference type="EMBL" id="AAHKZG010000016">
    <property type="protein sequence ID" value="EBX3505189.1"/>
    <property type="molecule type" value="Genomic_DNA"/>
</dbReference>
<proteinExistence type="predicted"/>
<evidence type="ECO:0000313" key="3">
    <source>
        <dbReference type="EMBL" id="EBX3505189.1"/>
    </source>
</evidence>
<dbReference type="Pfam" id="PF02498">
    <property type="entry name" value="Bro-N"/>
    <property type="match status" value="1"/>
</dbReference>
<reference evidence="3" key="1">
    <citation type="submission" date="2018-06" db="EMBL/GenBank/DDBJ databases">
        <authorList>
            <person name="Ashton P.M."/>
            <person name="Dallman T."/>
            <person name="Nair S."/>
            <person name="De Pinna E."/>
            <person name="Peters T."/>
            <person name="Grant K."/>
        </authorList>
    </citation>
    <scope>NUCLEOTIDE SEQUENCE</scope>
    <source>
        <strain evidence="3">454855</strain>
        <strain evidence="5">810089</strain>
    </source>
</reference>
<dbReference type="PROSITE" id="PS51750">
    <property type="entry name" value="BRO_N"/>
    <property type="match status" value="1"/>
</dbReference>